<comment type="caution">
    <text evidence="2">The sequence shown here is derived from an EMBL/GenBank/DDBJ whole genome shotgun (WGS) entry which is preliminary data.</text>
</comment>
<dbReference type="OrthoDB" id="4186330at2759"/>
<gene>
    <name evidence="2" type="ORF">ARAM_005596</name>
</gene>
<evidence type="ECO:0000313" key="2">
    <source>
        <dbReference type="EMBL" id="KKK19932.1"/>
    </source>
</evidence>
<dbReference type="AlphaFoldDB" id="A0A0F8X8K0"/>
<reference evidence="2 3" key="1">
    <citation type="submission" date="2015-02" db="EMBL/GenBank/DDBJ databases">
        <title>Draft Genome Sequences of Two Closely-Related Aflatoxigenic Aspergillus Species Obtained from the Cote d'Ivoire.</title>
        <authorList>
            <person name="Moore G.G."/>
            <person name="Beltz S.B."/>
            <person name="Mack B.M."/>
        </authorList>
    </citation>
    <scope>NUCLEOTIDE SEQUENCE [LARGE SCALE GENOMIC DNA]</scope>
    <source>
        <strain evidence="2 3">SRRC1468</strain>
    </source>
</reference>
<dbReference type="Proteomes" id="UP000034291">
    <property type="component" value="Unassembled WGS sequence"/>
</dbReference>
<keyword evidence="3" id="KW-1185">Reference proteome</keyword>
<feature type="compositionally biased region" description="Basic residues" evidence="1">
    <location>
        <begin position="276"/>
        <end position="290"/>
    </location>
</feature>
<accession>A0A0F8X8K0</accession>
<feature type="compositionally biased region" description="Low complexity" evidence="1">
    <location>
        <begin position="108"/>
        <end position="124"/>
    </location>
</feature>
<feature type="compositionally biased region" description="Low complexity" evidence="1">
    <location>
        <begin position="196"/>
        <end position="216"/>
    </location>
</feature>
<dbReference type="EMBL" id="JZBS01002147">
    <property type="protein sequence ID" value="KKK19932.1"/>
    <property type="molecule type" value="Genomic_DNA"/>
</dbReference>
<protein>
    <submittedName>
        <fullName evidence="2">Uncharacterized protein</fullName>
    </submittedName>
</protein>
<proteinExistence type="predicted"/>
<sequence length="377" mass="41753">MFEDFSFSSPSSSRPPRLALDGDDRLMVDCDGSPISPMSSRCPSPRSSSTSRFPRSIPRSRSLYFRSPQPPPTSVPFSAYDDHKRLSISTLTRKLHEHTIQNPSSLDTSCPASPTTPQSATSSSRYFQGYSYVLTPPDTDHDDESYYADSTSSPLTSLSPSLSPQPQSPFLGPTSVPVDLPFLSAVEQPLQPQPQPQQQQQQPQQPNDPATGTTTGTADTWAAIRARRQHMSRMQCHSSDLEAIRRALLSNEDTIRIHPILTEDCHPSSLPPQQSPRRRTISSHSHRTRVRSQMSYESASPSTSTGPSISTEHPPLRRKSSVGIPATTMTPLAPHPHRIEKSYQHSLDHRKKSEQGLRRKSLVSAALASMIERERGE</sequence>
<name>A0A0F8X8K0_9EURO</name>
<feature type="compositionally biased region" description="Low complexity" evidence="1">
    <location>
        <begin position="33"/>
        <end position="62"/>
    </location>
</feature>
<feature type="compositionally biased region" description="Low complexity" evidence="1">
    <location>
        <begin position="150"/>
        <end position="169"/>
    </location>
</feature>
<feature type="region of interest" description="Disordered" evidence="1">
    <location>
        <begin position="96"/>
        <end position="216"/>
    </location>
</feature>
<feature type="region of interest" description="Disordered" evidence="1">
    <location>
        <begin position="260"/>
        <end position="361"/>
    </location>
</feature>
<feature type="compositionally biased region" description="Basic and acidic residues" evidence="1">
    <location>
        <begin position="337"/>
        <end position="357"/>
    </location>
</feature>
<organism evidence="2 3">
    <name type="scientific">Aspergillus rambellii</name>
    <dbReference type="NCBI Taxonomy" id="308745"/>
    <lineage>
        <taxon>Eukaryota</taxon>
        <taxon>Fungi</taxon>
        <taxon>Dikarya</taxon>
        <taxon>Ascomycota</taxon>
        <taxon>Pezizomycotina</taxon>
        <taxon>Eurotiomycetes</taxon>
        <taxon>Eurotiomycetidae</taxon>
        <taxon>Eurotiales</taxon>
        <taxon>Aspergillaceae</taxon>
        <taxon>Aspergillus</taxon>
        <taxon>Aspergillus subgen. Nidulantes</taxon>
    </lineage>
</organism>
<feature type="compositionally biased region" description="Low complexity" evidence="1">
    <location>
        <begin position="298"/>
        <end position="311"/>
    </location>
</feature>
<feature type="compositionally biased region" description="Low complexity" evidence="1">
    <location>
        <begin position="1"/>
        <end position="17"/>
    </location>
</feature>
<evidence type="ECO:0000256" key="1">
    <source>
        <dbReference type="SAM" id="MobiDB-lite"/>
    </source>
</evidence>
<evidence type="ECO:0000313" key="3">
    <source>
        <dbReference type="Proteomes" id="UP000034291"/>
    </source>
</evidence>
<feature type="region of interest" description="Disordered" evidence="1">
    <location>
        <begin position="1"/>
        <end position="81"/>
    </location>
</feature>